<sequence>RAGAEGAQSEVVEDRSQLVQAWGVFGVVAYLSYGVAKVVPIVLDGLGAIEEVWQWALLAVTLLFFAYVEGYRGFQLGFSPRVVSRAWVVSEVCRAMA</sequence>
<protein>
    <submittedName>
        <fullName evidence="2">Uncharacterized protein</fullName>
    </submittedName>
</protein>
<evidence type="ECO:0000313" key="2">
    <source>
        <dbReference type="EMBL" id="CAE7916498.1"/>
    </source>
</evidence>
<dbReference type="OrthoDB" id="434363at2759"/>
<dbReference type="EMBL" id="CAJNJA010076031">
    <property type="protein sequence ID" value="CAE7916498.1"/>
    <property type="molecule type" value="Genomic_DNA"/>
</dbReference>
<dbReference type="AlphaFoldDB" id="A0A813BPW1"/>
<proteinExistence type="predicted"/>
<evidence type="ECO:0000256" key="1">
    <source>
        <dbReference type="SAM" id="Phobius"/>
    </source>
</evidence>
<keyword evidence="1" id="KW-0472">Membrane</keyword>
<name>A0A813BPW1_9DINO</name>
<feature type="transmembrane region" description="Helical" evidence="1">
    <location>
        <begin position="21"/>
        <end position="40"/>
    </location>
</feature>
<organism evidence="2 3">
    <name type="scientific">Symbiodinium necroappetens</name>
    <dbReference type="NCBI Taxonomy" id="1628268"/>
    <lineage>
        <taxon>Eukaryota</taxon>
        <taxon>Sar</taxon>
        <taxon>Alveolata</taxon>
        <taxon>Dinophyceae</taxon>
        <taxon>Suessiales</taxon>
        <taxon>Symbiodiniaceae</taxon>
        <taxon>Symbiodinium</taxon>
    </lineage>
</organism>
<accession>A0A813BPW1</accession>
<dbReference type="Proteomes" id="UP000601435">
    <property type="component" value="Unassembled WGS sequence"/>
</dbReference>
<keyword evidence="1" id="KW-0812">Transmembrane</keyword>
<keyword evidence="1" id="KW-1133">Transmembrane helix</keyword>
<feature type="non-terminal residue" evidence="2">
    <location>
        <position position="1"/>
    </location>
</feature>
<feature type="transmembrane region" description="Helical" evidence="1">
    <location>
        <begin position="52"/>
        <end position="71"/>
    </location>
</feature>
<keyword evidence="3" id="KW-1185">Reference proteome</keyword>
<evidence type="ECO:0000313" key="3">
    <source>
        <dbReference type="Proteomes" id="UP000601435"/>
    </source>
</evidence>
<comment type="caution">
    <text evidence="2">The sequence shown here is derived from an EMBL/GenBank/DDBJ whole genome shotgun (WGS) entry which is preliminary data.</text>
</comment>
<gene>
    <name evidence="2" type="ORF">SNEC2469_LOCUS31418</name>
</gene>
<reference evidence="2" key="1">
    <citation type="submission" date="2021-02" db="EMBL/GenBank/DDBJ databases">
        <authorList>
            <person name="Dougan E. K."/>
            <person name="Rhodes N."/>
            <person name="Thang M."/>
            <person name="Chan C."/>
        </authorList>
    </citation>
    <scope>NUCLEOTIDE SEQUENCE</scope>
</reference>